<organism evidence="2 3">
    <name type="scientific">Lophium mytilinum</name>
    <dbReference type="NCBI Taxonomy" id="390894"/>
    <lineage>
        <taxon>Eukaryota</taxon>
        <taxon>Fungi</taxon>
        <taxon>Dikarya</taxon>
        <taxon>Ascomycota</taxon>
        <taxon>Pezizomycotina</taxon>
        <taxon>Dothideomycetes</taxon>
        <taxon>Pleosporomycetidae</taxon>
        <taxon>Mytilinidiales</taxon>
        <taxon>Mytilinidiaceae</taxon>
        <taxon>Lophium</taxon>
    </lineage>
</organism>
<evidence type="ECO:0000313" key="3">
    <source>
        <dbReference type="Proteomes" id="UP000799750"/>
    </source>
</evidence>
<keyword evidence="3" id="KW-1185">Reference proteome</keyword>
<dbReference type="AlphaFoldDB" id="A0A6A6QR06"/>
<feature type="compositionally biased region" description="Basic and acidic residues" evidence="1">
    <location>
        <begin position="25"/>
        <end position="52"/>
    </location>
</feature>
<sequence length="136" mass="15169">MAEKVDKTAELGRDHENTTPGESDESSHEQDGAEKPSDQSHNKEEVEGDIKHNSTRGNVLFAFGPNRSYFIYTNPRWQYSGPGAVVKAVPDTILPPYAVSITPEGDLFLAYKDEHLSPAWTWINAPDQGKAFLPRR</sequence>
<evidence type="ECO:0000256" key="1">
    <source>
        <dbReference type="SAM" id="MobiDB-lite"/>
    </source>
</evidence>
<feature type="compositionally biased region" description="Basic and acidic residues" evidence="1">
    <location>
        <begin position="1"/>
        <end position="17"/>
    </location>
</feature>
<reference evidence="2" key="1">
    <citation type="journal article" date="2020" name="Stud. Mycol.">
        <title>101 Dothideomycetes genomes: a test case for predicting lifestyles and emergence of pathogens.</title>
        <authorList>
            <person name="Haridas S."/>
            <person name="Albert R."/>
            <person name="Binder M."/>
            <person name="Bloem J."/>
            <person name="Labutti K."/>
            <person name="Salamov A."/>
            <person name="Andreopoulos B."/>
            <person name="Baker S."/>
            <person name="Barry K."/>
            <person name="Bills G."/>
            <person name="Bluhm B."/>
            <person name="Cannon C."/>
            <person name="Castanera R."/>
            <person name="Culley D."/>
            <person name="Daum C."/>
            <person name="Ezra D."/>
            <person name="Gonzalez J."/>
            <person name="Henrissat B."/>
            <person name="Kuo A."/>
            <person name="Liang C."/>
            <person name="Lipzen A."/>
            <person name="Lutzoni F."/>
            <person name="Magnuson J."/>
            <person name="Mondo S."/>
            <person name="Nolan M."/>
            <person name="Ohm R."/>
            <person name="Pangilinan J."/>
            <person name="Park H.-J."/>
            <person name="Ramirez L."/>
            <person name="Alfaro M."/>
            <person name="Sun H."/>
            <person name="Tritt A."/>
            <person name="Yoshinaga Y."/>
            <person name="Zwiers L.-H."/>
            <person name="Turgeon B."/>
            <person name="Goodwin S."/>
            <person name="Spatafora J."/>
            <person name="Crous P."/>
            <person name="Grigoriev I."/>
        </authorList>
    </citation>
    <scope>NUCLEOTIDE SEQUENCE</scope>
    <source>
        <strain evidence="2">CBS 269.34</strain>
    </source>
</reference>
<evidence type="ECO:0000313" key="2">
    <source>
        <dbReference type="EMBL" id="KAF2494163.1"/>
    </source>
</evidence>
<dbReference type="EMBL" id="MU004191">
    <property type="protein sequence ID" value="KAF2494163.1"/>
    <property type="molecule type" value="Genomic_DNA"/>
</dbReference>
<proteinExistence type="predicted"/>
<feature type="region of interest" description="Disordered" evidence="1">
    <location>
        <begin position="1"/>
        <end position="57"/>
    </location>
</feature>
<dbReference type="Proteomes" id="UP000799750">
    <property type="component" value="Unassembled WGS sequence"/>
</dbReference>
<accession>A0A6A6QR06</accession>
<name>A0A6A6QR06_9PEZI</name>
<protein>
    <submittedName>
        <fullName evidence="2">Uncharacterized protein</fullName>
    </submittedName>
</protein>
<gene>
    <name evidence="2" type="ORF">BU16DRAFT_66733</name>
</gene>